<dbReference type="OrthoDB" id="9805918at2"/>
<keyword evidence="6" id="KW-0378">Hydrolase</keyword>
<dbReference type="InterPro" id="IPR005225">
    <property type="entry name" value="Small_GTP-bd"/>
</dbReference>
<evidence type="ECO:0000313" key="9">
    <source>
        <dbReference type="EMBL" id="AGW14708.1"/>
    </source>
</evidence>
<dbReference type="InterPro" id="IPR031168">
    <property type="entry name" value="G_TrmE"/>
</dbReference>
<dbReference type="GO" id="GO:0005829">
    <property type="term" value="C:cytosol"/>
    <property type="evidence" value="ECO:0007669"/>
    <property type="project" value="TreeGrafter"/>
</dbReference>
<dbReference type="InterPro" id="IPR027266">
    <property type="entry name" value="TrmE/GcvT-like"/>
</dbReference>
<dbReference type="EC" id="3.6.-.-" evidence="6"/>
<feature type="binding site" evidence="6">
    <location>
        <position position="253"/>
    </location>
    <ligand>
        <name>K(+)</name>
        <dbReference type="ChEBI" id="CHEBI:29103"/>
    </ligand>
</feature>
<proteinExistence type="inferred from homology"/>
<keyword evidence="6" id="KW-0460">Magnesium</keyword>
<dbReference type="GO" id="GO:0002098">
    <property type="term" value="P:tRNA wobble uridine modification"/>
    <property type="evidence" value="ECO:0007669"/>
    <property type="project" value="TreeGrafter"/>
</dbReference>
<dbReference type="InterPro" id="IPR025867">
    <property type="entry name" value="MnmE_helical"/>
</dbReference>
<dbReference type="Proteomes" id="UP000016587">
    <property type="component" value="Chromosome"/>
</dbReference>
<keyword evidence="2 6" id="KW-0819">tRNA processing</keyword>
<evidence type="ECO:0000256" key="4">
    <source>
        <dbReference type="ARBA" id="ARBA00022958"/>
    </source>
</evidence>
<keyword evidence="6" id="KW-0479">Metal-binding</keyword>
<dbReference type="InterPro" id="IPR027368">
    <property type="entry name" value="MnmE_dom2"/>
</dbReference>
<comment type="subcellular location">
    <subcellularLocation>
        <location evidence="6">Cytoplasm</location>
    </subcellularLocation>
</comment>
<comment type="cofactor">
    <cofactor evidence="6">
        <name>K(+)</name>
        <dbReference type="ChEBI" id="CHEBI:29103"/>
    </cofactor>
    <text evidence="6">Binds 1 potassium ion per subunit.</text>
</comment>
<feature type="binding site" evidence="6">
    <location>
        <position position="466"/>
    </location>
    <ligand>
        <name>(6S)-5-formyl-5,6,7,8-tetrahydrofolate</name>
        <dbReference type="ChEBI" id="CHEBI:57457"/>
    </ligand>
</feature>
<dbReference type="AlphaFoldDB" id="T2GEK0"/>
<dbReference type="GO" id="GO:0046872">
    <property type="term" value="F:metal ion binding"/>
    <property type="evidence" value="ECO:0007669"/>
    <property type="project" value="UniProtKB-KW"/>
</dbReference>
<feature type="binding site" evidence="6">
    <location>
        <begin position="234"/>
        <end position="239"/>
    </location>
    <ligand>
        <name>GTP</name>
        <dbReference type="ChEBI" id="CHEBI:37565"/>
    </ligand>
</feature>
<keyword evidence="4 6" id="KW-0630">Potassium</keyword>
<evidence type="ECO:0000256" key="7">
    <source>
        <dbReference type="RuleBase" id="RU003313"/>
    </source>
</evidence>
<dbReference type="CDD" id="cd14858">
    <property type="entry name" value="TrmE_N"/>
    <property type="match status" value="1"/>
</dbReference>
<protein>
    <recommendedName>
        <fullName evidence="6">tRNA modification GTPase MnmE</fullName>
        <ecNumber evidence="6">3.6.-.-</ecNumber>
    </recommendedName>
</protein>
<dbReference type="InterPro" id="IPR004520">
    <property type="entry name" value="GTPase_MnmE"/>
</dbReference>
<keyword evidence="3 6" id="KW-0547">Nucleotide-binding</keyword>
<feature type="binding site" evidence="6">
    <location>
        <position position="259"/>
    </location>
    <ligand>
        <name>Mg(2+)</name>
        <dbReference type="ChEBI" id="CHEBI:18420"/>
    </ligand>
</feature>
<feature type="binding site" evidence="6">
    <location>
        <begin position="253"/>
        <end position="259"/>
    </location>
    <ligand>
        <name>GTP</name>
        <dbReference type="ChEBI" id="CHEBI:37565"/>
    </ligand>
</feature>
<feature type="domain" description="TrmE-type G" evidence="8">
    <location>
        <begin position="224"/>
        <end position="387"/>
    </location>
</feature>
<name>T2GEK0_MEGG1</name>
<dbReference type="GO" id="GO:0030488">
    <property type="term" value="P:tRNA methylation"/>
    <property type="evidence" value="ECO:0007669"/>
    <property type="project" value="TreeGrafter"/>
</dbReference>
<evidence type="ECO:0000256" key="6">
    <source>
        <dbReference type="HAMAP-Rule" id="MF_00379"/>
    </source>
</evidence>
<evidence type="ECO:0000256" key="5">
    <source>
        <dbReference type="ARBA" id="ARBA00023134"/>
    </source>
</evidence>
<dbReference type="NCBIfam" id="TIGR00450">
    <property type="entry name" value="mnmE_trmE_thdF"/>
    <property type="match status" value="1"/>
</dbReference>
<evidence type="ECO:0000256" key="3">
    <source>
        <dbReference type="ARBA" id="ARBA00022741"/>
    </source>
</evidence>
<dbReference type="PANTHER" id="PTHR42714:SF2">
    <property type="entry name" value="TRNA MODIFICATION GTPASE GTPBP3, MITOCHONDRIAL"/>
    <property type="match status" value="1"/>
</dbReference>
<dbReference type="InterPro" id="IPR018948">
    <property type="entry name" value="GTP-bd_TrmE_N"/>
</dbReference>
<dbReference type="EMBL" id="CP006585">
    <property type="protein sequence ID" value="AGW14708.1"/>
    <property type="molecule type" value="Genomic_DNA"/>
</dbReference>
<comment type="caution">
    <text evidence="6">Lacks conserved residue(s) required for the propagation of feature annotation.</text>
</comment>
<dbReference type="HOGENOM" id="CLU_019624_4_1_7"/>
<dbReference type="PANTHER" id="PTHR42714">
    <property type="entry name" value="TRNA MODIFICATION GTPASE GTPBP3"/>
    <property type="match status" value="1"/>
</dbReference>
<dbReference type="KEGG" id="dgg:DGI_2985"/>
<reference evidence="9 10" key="1">
    <citation type="journal article" date="2013" name="J. Bacteriol.">
        <title>Roles of HynAB and Ech, the only two hydrogenases found in the model sulfate reducer Desulfovibrio gigas.</title>
        <authorList>
            <person name="Morais-Silva F.O."/>
            <person name="Santos C.I."/>
            <person name="Rodrigues R."/>
            <person name="Pereira I.A."/>
            <person name="Rodrigues-Pousada C."/>
        </authorList>
    </citation>
    <scope>NUCLEOTIDE SEQUENCE [LARGE SCALE GENOMIC DNA]</scope>
    <source>
        <strain evidence="10">ATCC 19364 / DSM 1382 / NCIMB 9332 / VKM B-1759</strain>
    </source>
</reference>
<accession>T2GEK0</accession>
<dbReference type="Gene3D" id="1.20.120.430">
    <property type="entry name" value="tRNA modification GTPase MnmE domain 2"/>
    <property type="match status" value="1"/>
</dbReference>
<dbReference type="InterPro" id="IPR006073">
    <property type="entry name" value="GTP-bd"/>
</dbReference>
<reference evidence="10" key="2">
    <citation type="submission" date="2013-07" db="EMBL/GenBank/DDBJ databases">
        <authorList>
            <person name="Morais-Silva F.O."/>
            <person name="Rezende A.M."/>
            <person name="Pimentel C."/>
            <person name="Resende D.M."/>
            <person name="Santos C.I."/>
            <person name="Clemente C."/>
            <person name="de Oliveira L.M."/>
            <person name="da Silva S.M."/>
            <person name="Costa D.A."/>
            <person name="Varela-Raposo A."/>
            <person name="Horacio E.C.A."/>
            <person name="Matos M."/>
            <person name="Flores O."/>
            <person name="Ruiz J.C."/>
            <person name="Rodrigues-Pousada C."/>
        </authorList>
    </citation>
    <scope>NUCLEOTIDE SEQUENCE [LARGE SCALE GENOMIC DNA]</scope>
    <source>
        <strain evidence="10">ATCC 19364 / DSM 1382 / NCIMB 9332 / VKM B-1759</strain>
    </source>
</reference>
<evidence type="ECO:0000313" key="10">
    <source>
        <dbReference type="Proteomes" id="UP000016587"/>
    </source>
</evidence>
<dbReference type="STRING" id="1121448.DGI_2985"/>
<gene>
    <name evidence="6" type="primary">mnmE</name>
    <name evidence="6" type="synonym">trmE</name>
    <name evidence="9" type="ORF">DGI_2985</name>
</gene>
<feature type="binding site" evidence="6">
    <location>
        <position position="255"/>
    </location>
    <ligand>
        <name>K(+)</name>
        <dbReference type="ChEBI" id="CHEBI:29103"/>
    </ligand>
</feature>
<keyword evidence="5 6" id="KW-0342">GTP-binding</keyword>
<dbReference type="Pfam" id="PF01926">
    <property type="entry name" value="MMR_HSR1"/>
    <property type="match status" value="1"/>
</dbReference>
<evidence type="ECO:0000256" key="2">
    <source>
        <dbReference type="ARBA" id="ARBA00022694"/>
    </source>
</evidence>
<dbReference type="SUPFAM" id="SSF52540">
    <property type="entry name" value="P-loop containing nucleoside triphosphate hydrolases"/>
    <property type="match status" value="1"/>
</dbReference>
<dbReference type="GO" id="GO:0005525">
    <property type="term" value="F:GTP binding"/>
    <property type="evidence" value="ECO:0007669"/>
    <property type="project" value="UniProtKB-UniRule"/>
</dbReference>
<dbReference type="HAMAP" id="MF_00379">
    <property type="entry name" value="GTPase_MnmE"/>
    <property type="match status" value="1"/>
</dbReference>
<comment type="subunit">
    <text evidence="6">Homodimer. Heterotetramer of two MnmE and two MnmG subunits.</text>
</comment>
<dbReference type="PROSITE" id="PS51709">
    <property type="entry name" value="G_TRME"/>
    <property type="match status" value="1"/>
</dbReference>
<feature type="binding site" evidence="6">
    <location>
        <position position="88"/>
    </location>
    <ligand>
        <name>(6S)-5-formyl-5,6,7,8-tetrahydrofolate</name>
        <dbReference type="ChEBI" id="CHEBI:57457"/>
    </ligand>
</feature>
<comment type="function">
    <text evidence="6">Exhibits a very high intrinsic GTPase hydrolysis rate. Involved in the addition of a carboxymethylaminomethyl (cmnm) group at the wobble position (U34) of certain tRNAs, forming tRNA-cmnm(5)s(2)U34.</text>
</comment>
<dbReference type="Gene3D" id="3.40.50.300">
    <property type="entry name" value="P-loop containing nucleotide triphosphate hydrolases"/>
    <property type="match status" value="1"/>
</dbReference>
<feature type="binding site" evidence="6">
    <location>
        <begin position="278"/>
        <end position="281"/>
    </location>
    <ligand>
        <name>GTP</name>
        <dbReference type="ChEBI" id="CHEBI:37565"/>
    </ligand>
</feature>
<dbReference type="NCBIfam" id="TIGR00231">
    <property type="entry name" value="small_GTP"/>
    <property type="match status" value="1"/>
</dbReference>
<dbReference type="InterPro" id="IPR027417">
    <property type="entry name" value="P-loop_NTPase"/>
</dbReference>
<comment type="similarity">
    <text evidence="1 6 7">Belongs to the TRAFAC class TrmE-Era-EngA-EngB-Septin-like GTPase superfamily. TrmE GTPase family.</text>
</comment>
<keyword evidence="10" id="KW-1185">Reference proteome</keyword>
<evidence type="ECO:0000256" key="1">
    <source>
        <dbReference type="ARBA" id="ARBA00011043"/>
    </source>
</evidence>
<keyword evidence="6" id="KW-0963">Cytoplasm</keyword>
<dbReference type="PATRIC" id="fig|1121448.10.peg.2945"/>
<dbReference type="GO" id="GO:0003924">
    <property type="term" value="F:GTPase activity"/>
    <property type="evidence" value="ECO:0007669"/>
    <property type="project" value="UniProtKB-UniRule"/>
</dbReference>
<feature type="binding site" evidence="6">
    <location>
        <position position="25"/>
    </location>
    <ligand>
        <name>(6S)-5-formyl-5,6,7,8-tetrahydrofolate</name>
        <dbReference type="ChEBI" id="CHEBI:57457"/>
    </ligand>
</feature>
<dbReference type="Pfam" id="PF12631">
    <property type="entry name" value="MnmE_helical"/>
    <property type="match status" value="1"/>
</dbReference>
<evidence type="ECO:0000259" key="8">
    <source>
        <dbReference type="PROSITE" id="PS51709"/>
    </source>
</evidence>
<organism evidence="9 10">
    <name type="scientific">Megalodesulfovibrio gigas (strain ATCC 19364 / DSM 1382 / NCIMB 9332 / VKM B-1759)</name>
    <name type="common">Desulfovibrio gigas</name>
    <dbReference type="NCBI Taxonomy" id="1121448"/>
    <lineage>
        <taxon>Bacteria</taxon>
        <taxon>Pseudomonadati</taxon>
        <taxon>Thermodesulfobacteriota</taxon>
        <taxon>Desulfovibrionia</taxon>
        <taxon>Desulfovibrionales</taxon>
        <taxon>Desulfovibrionaceae</taxon>
        <taxon>Megalodesulfovibrio</taxon>
    </lineage>
</organism>
<feature type="binding site" evidence="6">
    <location>
        <position position="238"/>
    </location>
    <ligand>
        <name>Mg(2+)</name>
        <dbReference type="ChEBI" id="CHEBI:18420"/>
    </ligand>
</feature>
<feature type="binding site" evidence="6">
    <location>
        <position position="258"/>
    </location>
    <ligand>
        <name>K(+)</name>
        <dbReference type="ChEBI" id="CHEBI:29103"/>
    </ligand>
</feature>
<feature type="binding site" evidence="6">
    <location>
        <position position="128"/>
    </location>
    <ligand>
        <name>(6S)-5-formyl-5,6,7,8-tetrahydrofolate</name>
        <dbReference type="ChEBI" id="CHEBI:57457"/>
    </ligand>
</feature>
<feature type="binding site" evidence="6">
    <location>
        <position position="234"/>
    </location>
    <ligand>
        <name>K(+)</name>
        <dbReference type="ChEBI" id="CHEBI:29103"/>
    </ligand>
</feature>
<dbReference type="Pfam" id="PF10396">
    <property type="entry name" value="TrmE_N"/>
    <property type="match status" value="1"/>
</dbReference>
<dbReference type="CDD" id="cd04164">
    <property type="entry name" value="trmE"/>
    <property type="match status" value="1"/>
</dbReference>
<dbReference type="eggNOG" id="COG0486">
    <property type="taxonomic scope" value="Bacteria"/>
</dbReference>
<dbReference type="Gene3D" id="3.30.1360.120">
    <property type="entry name" value="Probable tRNA modification gtpase trme, domain 1"/>
    <property type="match status" value="1"/>
</dbReference>
<dbReference type="RefSeq" id="WP_021761775.1">
    <property type="nucleotide sequence ID" value="NC_022444.1"/>
</dbReference>
<sequence length="466" mass="48757">MSYSGDDTIAAIATPPGQGGVGVVRLSGSHCREVLARMFRPSARATGEFLPRHLHHGHVLDAHGRVLDEGLAVFFPAPRSFTGEDVAELHCHGGGAILRAVLETVLATGLVRPASAGEFSRRAFLHGKLDLTQAEAVAEAIAAPTTAAAQLAQDRLSGALSRRIDSLRLILESLKRDCCLAVDFPEDEVECLPPDAFQAQVAEVREAVAGLAAQHRRTRVWREGALVVLAGRVNAGKSSLLNALLGRQRAIVSEVPGTTRDYLEESLLLAGMAVRLVDTAGLRDQGEIVPGGLDGAEAQGIARSRELMDGADLVLLVVDARSDAAAQPHSPERALLARLHDRALVVLNKMDVAAASALAAFPDAVPVSAATGQGLDSLATIMADRLAAAAPEPRPGELTPNLRQTMLLEQADAELAALAAEHAAGMPCDILTVRLDAAVALLAELTGAITSAAILDQIFSSFCIGK</sequence>